<feature type="region of interest" description="Disordered" evidence="4">
    <location>
        <begin position="95"/>
        <end position="161"/>
    </location>
</feature>
<protein>
    <submittedName>
        <fullName evidence="6">Winged helix-turn-helix transcriptional regulator</fullName>
    </submittedName>
</protein>
<sequence>MNDRIGARELLACLGDASRYRIARELSQGHLCVSDLALRVGLSQSCTTRHLQALERVGFAARRRDGKRVLYQLRSDDADVRSFLLWLESAEVGVPRRGSLTSRSSRERRSAAASEPGANRARAAGAQSSPLEPADDPVQPQDTPNAVSRPLRRGDMDDFLL</sequence>
<name>A0A849SQG1_UNCEI</name>
<dbReference type="InterPro" id="IPR051081">
    <property type="entry name" value="HTH_MetalResp_TranReg"/>
</dbReference>
<accession>A0A849SQG1</accession>
<dbReference type="PANTHER" id="PTHR33154">
    <property type="entry name" value="TRANSCRIPTIONAL REGULATOR, ARSR FAMILY"/>
    <property type="match status" value="1"/>
</dbReference>
<dbReference type="PRINTS" id="PR00778">
    <property type="entry name" value="HTHARSR"/>
</dbReference>
<dbReference type="GO" id="GO:0003700">
    <property type="term" value="F:DNA-binding transcription factor activity"/>
    <property type="evidence" value="ECO:0007669"/>
    <property type="project" value="InterPro"/>
</dbReference>
<dbReference type="AlphaFoldDB" id="A0A849SQG1"/>
<keyword evidence="1" id="KW-0805">Transcription regulation</keyword>
<feature type="compositionally biased region" description="Basic and acidic residues" evidence="4">
    <location>
        <begin position="152"/>
        <end position="161"/>
    </location>
</feature>
<dbReference type="GO" id="GO:0003677">
    <property type="term" value="F:DNA binding"/>
    <property type="evidence" value="ECO:0007669"/>
    <property type="project" value="UniProtKB-KW"/>
</dbReference>
<dbReference type="InterPro" id="IPR036388">
    <property type="entry name" value="WH-like_DNA-bd_sf"/>
</dbReference>
<dbReference type="InterPro" id="IPR036390">
    <property type="entry name" value="WH_DNA-bd_sf"/>
</dbReference>
<evidence type="ECO:0000256" key="4">
    <source>
        <dbReference type="SAM" id="MobiDB-lite"/>
    </source>
</evidence>
<organism evidence="6 7">
    <name type="scientific">Eiseniibacteriota bacterium</name>
    <dbReference type="NCBI Taxonomy" id="2212470"/>
    <lineage>
        <taxon>Bacteria</taxon>
        <taxon>Candidatus Eiseniibacteriota</taxon>
    </lineage>
</organism>
<evidence type="ECO:0000313" key="7">
    <source>
        <dbReference type="Proteomes" id="UP000580839"/>
    </source>
</evidence>
<dbReference type="EMBL" id="JABFRW010000060">
    <property type="protein sequence ID" value="NOT33640.1"/>
    <property type="molecule type" value="Genomic_DNA"/>
</dbReference>
<dbReference type="Proteomes" id="UP000580839">
    <property type="component" value="Unassembled WGS sequence"/>
</dbReference>
<dbReference type="SUPFAM" id="SSF46785">
    <property type="entry name" value="Winged helix' DNA-binding domain"/>
    <property type="match status" value="1"/>
</dbReference>
<dbReference type="Gene3D" id="1.10.10.10">
    <property type="entry name" value="Winged helix-like DNA-binding domain superfamily/Winged helix DNA-binding domain"/>
    <property type="match status" value="1"/>
</dbReference>
<dbReference type="Pfam" id="PF01022">
    <property type="entry name" value="HTH_5"/>
    <property type="match status" value="1"/>
</dbReference>
<proteinExistence type="predicted"/>
<evidence type="ECO:0000313" key="6">
    <source>
        <dbReference type="EMBL" id="NOT33640.1"/>
    </source>
</evidence>
<keyword evidence="2" id="KW-0238">DNA-binding</keyword>
<evidence type="ECO:0000256" key="1">
    <source>
        <dbReference type="ARBA" id="ARBA00023015"/>
    </source>
</evidence>
<dbReference type="PROSITE" id="PS50987">
    <property type="entry name" value="HTH_ARSR_2"/>
    <property type="match status" value="1"/>
</dbReference>
<evidence type="ECO:0000256" key="2">
    <source>
        <dbReference type="ARBA" id="ARBA00023125"/>
    </source>
</evidence>
<gene>
    <name evidence="6" type="ORF">HOP12_05650</name>
</gene>
<evidence type="ECO:0000259" key="5">
    <source>
        <dbReference type="PROSITE" id="PS50987"/>
    </source>
</evidence>
<dbReference type="InterPro" id="IPR001845">
    <property type="entry name" value="HTH_ArsR_DNA-bd_dom"/>
</dbReference>
<dbReference type="NCBIfam" id="NF033788">
    <property type="entry name" value="HTH_metalloreg"/>
    <property type="match status" value="1"/>
</dbReference>
<reference evidence="6 7" key="1">
    <citation type="submission" date="2020-04" db="EMBL/GenBank/DDBJ databases">
        <title>Metagenomic profiling of ammonia- and methane-oxidizing microorganisms in a Dutch drinking water treatment plant.</title>
        <authorList>
            <person name="Poghosyan L."/>
            <person name="Leucker S."/>
        </authorList>
    </citation>
    <scope>NUCLEOTIDE SEQUENCE [LARGE SCALE GENOMIC DNA]</scope>
    <source>
        <strain evidence="6">S-RSF-IL-03</strain>
    </source>
</reference>
<evidence type="ECO:0000256" key="3">
    <source>
        <dbReference type="ARBA" id="ARBA00023163"/>
    </source>
</evidence>
<dbReference type="PANTHER" id="PTHR33154:SF33">
    <property type="entry name" value="TRANSCRIPTIONAL REPRESSOR SDPR"/>
    <property type="match status" value="1"/>
</dbReference>
<keyword evidence="3" id="KW-0804">Transcription</keyword>
<feature type="domain" description="HTH arsR-type" evidence="5">
    <location>
        <begin position="1"/>
        <end position="93"/>
    </location>
</feature>
<dbReference type="SMART" id="SM00418">
    <property type="entry name" value="HTH_ARSR"/>
    <property type="match status" value="1"/>
</dbReference>
<dbReference type="CDD" id="cd00090">
    <property type="entry name" value="HTH_ARSR"/>
    <property type="match status" value="1"/>
</dbReference>
<dbReference type="InterPro" id="IPR011991">
    <property type="entry name" value="ArsR-like_HTH"/>
</dbReference>
<comment type="caution">
    <text evidence="6">The sequence shown here is derived from an EMBL/GenBank/DDBJ whole genome shotgun (WGS) entry which is preliminary data.</text>
</comment>